<dbReference type="Proteomes" id="UP000015530">
    <property type="component" value="Unassembled WGS sequence"/>
</dbReference>
<dbReference type="EMBL" id="AMYD01003306">
    <property type="protein sequence ID" value="EQB46633.1"/>
    <property type="molecule type" value="Genomic_DNA"/>
</dbReference>
<evidence type="ECO:0000313" key="2">
    <source>
        <dbReference type="Proteomes" id="UP000015530"/>
    </source>
</evidence>
<gene>
    <name evidence="1" type="ORF">CGLO_14302</name>
</gene>
<name>T0K1P2_COLGC</name>
<sequence length="12" mass="1436">MEKAYRQLINGI</sequence>
<dbReference type="HOGENOM" id="CLU_3436817_0_0_1"/>
<reference evidence="2" key="1">
    <citation type="journal article" date="2013" name="Mol. Plant Microbe Interact.">
        <title>Global aspects of pacC regulation of pathogenicity genes in Colletotrichum gloeosporioides as revealed by transcriptome analysis.</title>
        <authorList>
            <person name="Alkan N."/>
            <person name="Meng X."/>
            <person name="Friedlander G."/>
            <person name="Reuveni E."/>
            <person name="Sukno S."/>
            <person name="Sherman A."/>
            <person name="Thon M."/>
            <person name="Fluhr R."/>
            <person name="Prusky D."/>
        </authorList>
    </citation>
    <scope>NUCLEOTIDE SEQUENCE [LARGE SCALE GENOMIC DNA]</scope>
    <source>
        <strain evidence="2">Cg-14</strain>
    </source>
</reference>
<organism evidence="1 2">
    <name type="scientific">Colletotrichum gloeosporioides (strain Cg-14)</name>
    <name type="common">Anthracnose fungus</name>
    <name type="synonym">Glomerella cingulata</name>
    <dbReference type="NCBI Taxonomy" id="1237896"/>
    <lineage>
        <taxon>Eukaryota</taxon>
        <taxon>Fungi</taxon>
        <taxon>Dikarya</taxon>
        <taxon>Ascomycota</taxon>
        <taxon>Pezizomycotina</taxon>
        <taxon>Sordariomycetes</taxon>
        <taxon>Hypocreomycetidae</taxon>
        <taxon>Glomerellales</taxon>
        <taxon>Glomerellaceae</taxon>
        <taxon>Colletotrichum</taxon>
        <taxon>Colletotrichum gloeosporioides species complex</taxon>
    </lineage>
</organism>
<comment type="caution">
    <text evidence="1">The sequence shown here is derived from an EMBL/GenBank/DDBJ whole genome shotgun (WGS) entry which is preliminary data.</text>
</comment>
<accession>T0K1P2</accession>
<proteinExistence type="predicted"/>
<evidence type="ECO:0000313" key="1">
    <source>
        <dbReference type="EMBL" id="EQB46633.1"/>
    </source>
</evidence>
<protein>
    <submittedName>
        <fullName evidence="1">Uncharacterized protein</fullName>
    </submittedName>
</protein>